<feature type="region of interest" description="Disordered" evidence="1">
    <location>
        <begin position="1"/>
        <end position="31"/>
    </location>
</feature>
<reference evidence="3 4" key="1">
    <citation type="submission" date="2020-10" db="EMBL/GenBank/DDBJ databases">
        <title>Haloactinobacterium sp. RN3S43, a bacterium isolated from saline soil.</title>
        <authorList>
            <person name="Sun J.-Q."/>
        </authorList>
    </citation>
    <scope>NUCLEOTIDE SEQUENCE [LARGE SCALE GENOMIC DNA]</scope>
    <source>
        <strain evidence="3 4">RN3S43</strain>
    </source>
</reference>
<dbReference type="NCBIfam" id="NF041681">
    <property type="entry name" value="HGxxPAAW"/>
    <property type="match status" value="1"/>
</dbReference>
<evidence type="ECO:0000313" key="3">
    <source>
        <dbReference type="EMBL" id="QOR72321.1"/>
    </source>
</evidence>
<dbReference type="EMBL" id="CP063169">
    <property type="protein sequence ID" value="QOR72321.1"/>
    <property type="molecule type" value="Genomic_DNA"/>
</dbReference>
<accession>A0A7M1SXT0</accession>
<feature type="transmembrane region" description="Helical" evidence="2">
    <location>
        <begin position="64"/>
        <end position="84"/>
    </location>
</feature>
<protein>
    <submittedName>
        <fullName evidence="3">Uncharacterized protein</fullName>
    </submittedName>
</protein>
<dbReference type="KEGG" id="halt:IM660_08890"/>
<feature type="transmembrane region" description="Helical" evidence="2">
    <location>
        <begin position="36"/>
        <end position="58"/>
    </location>
</feature>
<sequence>MTTSARSGAAQSVAVTGSAEQIRPPASPPQNHGRTVAAWVFFLAGVVATTVAGVGFVLPSMPLIAVGAGLFVLGGIVSLSLRAAGLGQVRRSRR</sequence>
<keyword evidence="2" id="KW-0472">Membrane</keyword>
<evidence type="ECO:0000256" key="1">
    <source>
        <dbReference type="SAM" id="MobiDB-lite"/>
    </source>
</evidence>
<keyword evidence="2" id="KW-1133">Transmembrane helix</keyword>
<evidence type="ECO:0000313" key="4">
    <source>
        <dbReference type="Proteomes" id="UP000593758"/>
    </source>
</evidence>
<proteinExistence type="predicted"/>
<keyword evidence="2" id="KW-0812">Transmembrane</keyword>
<dbReference type="RefSeq" id="WP_193498961.1">
    <property type="nucleotide sequence ID" value="NZ_CP063169.1"/>
</dbReference>
<dbReference type="AlphaFoldDB" id="A0A7M1SXT0"/>
<dbReference type="Proteomes" id="UP000593758">
    <property type="component" value="Chromosome"/>
</dbReference>
<keyword evidence="4" id="KW-1185">Reference proteome</keyword>
<feature type="compositionally biased region" description="Polar residues" evidence="1">
    <location>
        <begin position="1"/>
        <end position="19"/>
    </location>
</feature>
<gene>
    <name evidence="3" type="ORF">IM660_08890</name>
</gene>
<name>A0A7M1SXT0_9MICO</name>
<organism evidence="3 4">
    <name type="scientific">Ruania alkalisoli</name>
    <dbReference type="NCBI Taxonomy" id="2779775"/>
    <lineage>
        <taxon>Bacteria</taxon>
        <taxon>Bacillati</taxon>
        <taxon>Actinomycetota</taxon>
        <taxon>Actinomycetes</taxon>
        <taxon>Micrococcales</taxon>
        <taxon>Ruaniaceae</taxon>
        <taxon>Ruania</taxon>
    </lineage>
</organism>
<evidence type="ECO:0000256" key="2">
    <source>
        <dbReference type="SAM" id="Phobius"/>
    </source>
</evidence>